<protein>
    <submittedName>
        <fullName evidence="1">Uncharacterized protein</fullName>
    </submittedName>
</protein>
<name>A0A0A9E8C5_ARUDO</name>
<evidence type="ECO:0000313" key="1">
    <source>
        <dbReference type="EMBL" id="JAD96326.1"/>
    </source>
</evidence>
<accession>A0A0A9E8C5</accession>
<proteinExistence type="predicted"/>
<dbReference type="EMBL" id="GBRH01201569">
    <property type="protein sequence ID" value="JAD96326.1"/>
    <property type="molecule type" value="Transcribed_RNA"/>
</dbReference>
<sequence>MILAQVLSEEYLQQLDQVELHEDHWIYYEIVSCLLLITVWQPHSPQLLSLYVLPQGFHLCSGSHCQIYHHSV</sequence>
<organism evidence="1">
    <name type="scientific">Arundo donax</name>
    <name type="common">Giant reed</name>
    <name type="synonym">Donax arundinaceus</name>
    <dbReference type="NCBI Taxonomy" id="35708"/>
    <lineage>
        <taxon>Eukaryota</taxon>
        <taxon>Viridiplantae</taxon>
        <taxon>Streptophyta</taxon>
        <taxon>Embryophyta</taxon>
        <taxon>Tracheophyta</taxon>
        <taxon>Spermatophyta</taxon>
        <taxon>Magnoliopsida</taxon>
        <taxon>Liliopsida</taxon>
        <taxon>Poales</taxon>
        <taxon>Poaceae</taxon>
        <taxon>PACMAD clade</taxon>
        <taxon>Arundinoideae</taxon>
        <taxon>Arundineae</taxon>
        <taxon>Arundo</taxon>
    </lineage>
</organism>
<dbReference type="AlphaFoldDB" id="A0A0A9E8C5"/>
<reference evidence="1" key="1">
    <citation type="submission" date="2014-09" db="EMBL/GenBank/DDBJ databases">
        <authorList>
            <person name="Magalhaes I.L.F."/>
            <person name="Oliveira U."/>
            <person name="Santos F.R."/>
            <person name="Vidigal T.H.D.A."/>
            <person name="Brescovit A.D."/>
            <person name="Santos A.J."/>
        </authorList>
    </citation>
    <scope>NUCLEOTIDE SEQUENCE</scope>
    <source>
        <tissue evidence="1">Shoot tissue taken approximately 20 cm above the soil surface</tissue>
    </source>
</reference>
<reference evidence="1" key="2">
    <citation type="journal article" date="2015" name="Data Brief">
        <title>Shoot transcriptome of the giant reed, Arundo donax.</title>
        <authorList>
            <person name="Barrero R.A."/>
            <person name="Guerrero F.D."/>
            <person name="Moolhuijzen P."/>
            <person name="Goolsby J.A."/>
            <person name="Tidwell J."/>
            <person name="Bellgard S.E."/>
            <person name="Bellgard M.I."/>
        </authorList>
    </citation>
    <scope>NUCLEOTIDE SEQUENCE</scope>
    <source>
        <tissue evidence="1">Shoot tissue taken approximately 20 cm above the soil surface</tissue>
    </source>
</reference>